<proteinExistence type="predicted"/>
<evidence type="ECO:0000313" key="2">
    <source>
        <dbReference type="Proteomes" id="UP001066276"/>
    </source>
</evidence>
<keyword evidence="2" id="KW-1185">Reference proteome</keyword>
<dbReference type="Proteomes" id="UP001066276">
    <property type="component" value="Chromosome 5"/>
</dbReference>
<reference evidence="1" key="1">
    <citation type="journal article" date="2022" name="bioRxiv">
        <title>Sequencing and chromosome-scale assembly of the giantPleurodeles waltlgenome.</title>
        <authorList>
            <person name="Brown T."/>
            <person name="Elewa A."/>
            <person name="Iarovenko S."/>
            <person name="Subramanian E."/>
            <person name="Araus A.J."/>
            <person name="Petzold A."/>
            <person name="Susuki M."/>
            <person name="Suzuki K.-i.T."/>
            <person name="Hayashi T."/>
            <person name="Toyoda A."/>
            <person name="Oliveira C."/>
            <person name="Osipova E."/>
            <person name="Leigh N.D."/>
            <person name="Simon A."/>
            <person name="Yun M.H."/>
        </authorList>
    </citation>
    <scope>NUCLEOTIDE SEQUENCE</scope>
    <source>
        <strain evidence="1">20211129_DDA</strain>
        <tissue evidence="1">Liver</tissue>
    </source>
</reference>
<organism evidence="1 2">
    <name type="scientific">Pleurodeles waltl</name>
    <name type="common">Iberian ribbed newt</name>
    <dbReference type="NCBI Taxonomy" id="8319"/>
    <lineage>
        <taxon>Eukaryota</taxon>
        <taxon>Metazoa</taxon>
        <taxon>Chordata</taxon>
        <taxon>Craniata</taxon>
        <taxon>Vertebrata</taxon>
        <taxon>Euteleostomi</taxon>
        <taxon>Amphibia</taxon>
        <taxon>Batrachia</taxon>
        <taxon>Caudata</taxon>
        <taxon>Salamandroidea</taxon>
        <taxon>Salamandridae</taxon>
        <taxon>Pleurodelinae</taxon>
        <taxon>Pleurodeles</taxon>
    </lineage>
</organism>
<gene>
    <name evidence="1" type="ORF">NDU88_008336</name>
</gene>
<protein>
    <submittedName>
        <fullName evidence="1">Uncharacterized protein</fullName>
    </submittedName>
</protein>
<sequence length="155" mass="17336">MGRRTPSVRWTLIPGGDAKRKIFRQTLTSTTILQGHCTTEIHGYTVSPFRFCGLTSRPQAVDATDRILQEITVVGWCLEAMDLKILDLSAASTSIRTDIACFCEKATDLDQRLTTVEDHIATLPEQDAGLRSLRAKITDLEDRSRRDNVHFFGIA</sequence>
<name>A0AAV7RSR6_PLEWA</name>
<comment type="caution">
    <text evidence="1">The sequence shown here is derived from an EMBL/GenBank/DDBJ whole genome shotgun (WGS) entry which is preliminary data.</text>
</comment>
<accession>A0AAV7RSR6</accession>
<dbReference type="AlphaFoldDB" id="A0AAV7RSR6"/>
<evidence type="ECO:0000313" key="1">
    <source>
        <dbReference type="EMBL" id="KAJ1155607.1"/>
    </source>
</evidence>
<dbReference type="EMBL" id="JANPWB010000009">
    <property type="protein sequence ID" value="KAJ1155607.1"/>
    <property type="molecule type" value="Genomic_DNA"/>
</dbReference>